<dbReference type="Pfam" id="PF00106">
    <property type="entry name" value="adh_short"/>
    <property type="match status" value="1"/>
</dbReference>
<proteinExistence type="inferred from homology"/>
<dbReference type="Proteomes" id="UP001550850">
    <property type="component" value="Unassembled WGS sequence"/>
</dbReference>
<organism evidence="5 6">
    <name type="scientific">Streptomyces fragilis</name>
    <dbReference type="NCBI Taxonomy" id="67301"/>
    <lineage>
        <taxon>Bacteria</taxon>
        <taxon>Bacillati</taxon>
        <taxon>Actinomycetota</taxon>
        <taxon>Actinomycetes</taxon>
        <taxon>Kitasatosporales</taxon>
        <taxon>Streptomycetaceae</taxon>
        <taxon>Streptomyces</taxon>
    </lineage>
</organism>
<keyword evidence="6" id="KW-1185">Reference proteome</keyword>
<name>A0ABV2YG84_9ACTN</name>
<keyword evidence="2 5" id="KW-0560">Oxidoreductase</keyword>
<evidence type="ECO:0000259" key="4">
    <source>
        <dbReference type="SMART" id="SM00822"/>
    </source>
</evidence>
<dbReference type="InterPro" id="IPR036291">
    <property type="entry name" value="NAD(P)-bd_dom_sf"/>
</dbReference>
<dbReference type="PANTHER" id="PTHR44196">
    <property type="entry name" value="DEHYDROGENASE/REDUCTASE SDR FAMILY MEMBER 7B"/>
    <property type="match status" value="1"/>
</dbReference>
<dbReference type="SMART" id="SM00822">
    <property type="entry name" value="PKS_KR"/>
    <property type="match status" value="1"/>
</dbReference>
<dbReference type="PRINTS" id="PR00081">
    <property type="entry name" value="GDHRDH"/>
</dbReference>
<protein>
    <submittedName>
        <fullName evidence="5">SDR family oxidoreductase</fullName>
        <ecNumber evidence="5">1.-.-.-</ecNumber>
    </submittedName>
</protein>
<reference evidence="5 6" key="1">
    <citation type="submission" date="2024-06" db="EMBL/GenBank/DDBJ databases">
        <title>The Natural Products Discovery Center: Release of the First 8490 Sequenced Strains for Exploring Actinobacteria Biosynthetic Diversity.</title>
        <authorList>
            <person name="Kalkreuter E."/>
            <person name="Kautsar S.A."/>
            <person name="Yang D."/>
            <person name="Bader C.D."/>
            <person name="Teijaro C.N."/>
            <person name="Fluegel L."/>
            <person name="Davis C.M."/>
            <person name="Simpson J.R."/>
            <person name="Lauterbach L."/>
            <person name="Steele A.D."/>
            <person name="Gui C."/>
            <person name="Meng S."/>
            <person name="Li G."/>
            <person name="Viehrig K."/>
            <person name="Ye F."/>
            <person name="Su P."/>
            <person name="Kiefer A.F."/>
            <person name="Nichols A."/>
            <person name="Cepeda A.J."/>
            <person name="Yan W."/>
            <person name="Fan B."/>
            <person name="Jiang Y."/>
            <person name="Adhikari A."/>
            <person name="Zheng C.-J."/>
            <person name="Schuster L."/>
            <person name="Cowan T.M."/>
            <person name="Smanski M.J."/>
            <person name="Chevrette M.G."/>
            <person name="De Carvalho L.P.S."/>
            <person name="Shen B."/>
        </authorList>
    </citation>
    <scope>NUCLEOTIDE SEQUENCE [LARGE SCALE GENOMIC DNA]</scope>
    <source>
        <strain evidence="5 6">NPDC038104</strain>
    </source>
</reference>
<comment type="caution">
    <text evidence="5">The sequence shown here is derived from an EMBL/GenBank/DDBJ whole genome shotgun (WGS) entry which is preliminary data.</text>
</comment>
<feature type="domain" description="Ketoreductase" evidence="4">
    <location>
        <begin position="10"/>
        <end position="200"/>
    </location>
</feature>
<dbReference type="GO" id="GO:0016491">
    <property type="term" value="F:oxidoreductase activity"/>
    <property type="evidence" value="ECO:0007669"/>
    <property type="project" value="UniProtKB-KW"/>
</dbReference>
<dbReference type="Gene3D" id="3.40.50.720">
    <property type="entry name" value="NAD(P)-binding Rossmann-like Domain"/>
    <property type="match status" value="1"/>
</dbReference>
<evidence type="ECO:0000256" key="3">
    <source>
        <dbReference type="RuleBase" id="RU000363"/>
    </source>
</evidence>
<evidence type="ECO:0000313" key="6">
    <source>
        <dbReference type="Proteomes" id="UP001550850"/>
    </source>
</evidence>
<evidence type="ECO:0000313" key="5">
    <source>
        <dbReference type="EMBL" id="MEU3554740.1"/>
    </source>
</evidence>
<dbReference type="CDD" id="cd05233">
    <property type="entry name" value="SDR_c"/>
    <property type="match status" value="1"/>
</dbReference>
<dbReference type="SUPFAM" id="SSF51735">
    <property type="entry name" value="NAD(P)-binding Rossmann-fold domains"/>
    <property type="match status" value="1"/>
</dbReference>
<dbReference type="RefSeq" id="WP_108953026.1">
    <property type="nucleotide sequence ID" value="NZ_BEVZ01000002.1"/>
</dbReference>
<gene>
    <name evidence="5" type="ORF">AB0E65_11050</name>
</gene>
<dbReference type="PRINTS" id="PR00080">
    <property type="entry name" value="SDRFAMILY"/>
</dbReference>
<comment type="similarity">
    <text evidence="1 3">Belongs to the short-chain dehydrogenases/reductases (SDR) family.</text>
</comment>
<dbReference type="PANTHER" id="PTHR44196:SF1">
    <property type="entry name" value="DEHYDROGENASE_REDUCTASE SDR FAMILY MEMBER 7B"/>
    <property type="match status" value="1"/>
</dbReference>
<evidence type="ECO:0000256" key="2">
    <source>
        <dbReference type="ARBA" id="ARBA00023002"/>
    </source>
</evidence>
<dbReference type="InterPro" id="IPR002347">
    <property type="entry name" value="SDR_fam"/>
</dbReference>
<accession>A0ABV2YG84</accession>
<sequence length="280" mass="29146">MSAQELFGGGVAVITGAGSGIGAGLARYAATELGMTVVLADVDAGAVAALREELVAGGARAIDVACDVRDADAVARLAERTLAEAGPVRLLVNNAGVEQFGYLWDTPVENWRRVMSVNVDGAFHGVRAFLPHLLAEPGRSWVWNLSSVGGVGAAPLQAPYIVSKHAVLALTECLHLEVQAAGHGDHVHVQAVLPGAVASNIFQAAGGAEDGGDVAAAEGHRAQMLQLNATAMDPLEAARIFFEQSARGEFYLLNDEFGAQLMAARADVLAHRRAPALPRY</sequence>
<evidence type="ECO:0000256" key="1">
    <source>
        <dbReference type="ARBA" id="ARBA00006484"/>
    </source>
</evidence>
<dbReference type="EC" id="1.-.-.-" evidence="5"/>
<dbReference type="InterPro" id="IPR057326">
    <property type="entry name" value="KR_dom"/>
</dbReference>
<dbReference type="EMBL" id="JBEZUR010000012">
    <property type="protein sequence ID" value="MEU3554740.1"/>
    <property type="molecule type" value="Genomic_DNA"/>
</dbReference>